<protein>
    <submittedName>
        <fullName evidence="4">Response regulator transcription factor</fullName>
    </submittedName>
</protein>
<dbReference type="SMART" id="SM00448">
    <property type="entry name" value="REC"/>
    <property type="match status" value="1"/>
</dbReference>
<dbReference type="Gene3D" id="3.40.50.2300">
    <property type="match status" value="1"/>
</dbReference>
<dbReference type="Pfam" id="PF00072">
    <property type="entry name" value="Response_reg"/>
    <property type="match status" value="1"/>
</dbReference>
<dbReference type="AlphaFoldDB" id="A0A7H0LEU3"/>
<dbReference type="KEGG" id="spap:H3Z74_15660"/>
<keyword evidence="1" id="KW-0597">Phosphoprotein</keyword>
<organism evidence="4 5">
    <name type="scientific">Sphingomonas alpina</name>
    <dbReference type="NCBI Taxonomy" id="653931"/>
    <lineage>
        <taxon>Bacteria</taxon>
        <taxon>Pseudomonadati</taxon>
        <taxon>Pseudomonadota</taxon>
        <taxon>Alphaproteobacteria</taxon>
        <taxon>Sphingomonadales</taxon>
        <taxon>Sphingomonadaceae</taxon>
        <taxon>Sphingomonas</taxon>
    </lineage>
</organism>
<evidence type="ECO:0000259" key="3">
    <source>
        <dbReference type="PROSITE" id="PS50930"/>
    </source>
</evidence>
<feature type="domain" description="HTH LytTR-type" evidence="3">
    <location>
        <begin position="156"/>
        <end position="260"/>
    </location>
</feature>
<dbReference type="Pfam" id="PF04397">
    <property type="entry name" value="LytTR"/>
    <property type="match status" value="1"/>
</dbReference>
<evidence type="ECO:0000259" key="2">
    <source>
        <dbReference type="PROSITE" id="PS50110"/>
    </source>
</evidence>
<dbReference type="PROSITE" id="PS50110">
    <property type="entry name" value="RESPONSE_REGULATORY"/>
    <property type="match status" value="1"/>
</dbReference>
<reference evidence="4 5" key="1">
    <citation type="submission" date="2020-09" db="EMBL/GenBank/DDBJ databases">
        <title>Sphingomonas sp., a new species isolated from pork steak.</title>
        <authorList>
            <person name="Heidler von Heilborn D."/>
        </authorList>
    </citation>
    <scope>NUCLEOTIDE SEQUENCE [LARGE SCALE GENOMIC DNA]</scope>
    <source>
        <strain evidence="5">S8-3T</strain>
    </source>
</reference>
<feature type="modified residue" description="4-aspartylphosphate" evidence="1">
    <location>
        <position position="56"/>
    </location>
</feature>
<dbReference type="SUPFAM" id="SSF52172">
    <property type="entry name" value="CheY-like"/>
    <property type="match status" value="1"/>
</dbReference>
<evidence type="ECO:0000313" key="4">
    <source>
        <dbReference type="EMBL" id="QNQ08196.1"/>
    </source>
</evidence>
<proteinExistence type="predicted"/>
<evidence type="ECO:0000256" key="1">
    <source>
        <dbReference type="PROSITE-ProRule" id="PRU00169"/>
    </source>
</evidence>
<dbReference type="SMART" id="SM00850">
    <property type="entry name" value="LytTR"/>
    <property type="match status" value="1"/>
</dbReference>
<dbReference type="EMBL" id="CP061038">
    <property type="protein sequence ID" value="QNQ08196.1"/>
    <property type="molecule type" value="Genomic_DNA"/>
</dbReference>
<dbReference type="Proteomes" id="UP000516148">
    <property type="component" value="Chromosome"/>
</dbReference>
<dbReference type="InterPro" id="IPR001789">
    <property type="entry name" value="Sig_transdc_resp-reg_receiver"/>
</dbReference>
<dbReference type="PANTHER" id="PTHR37299">
    <property type="entry name" value="TRANSCRIPTIONAL REGULATOR-RELATED"/>
    <property type="match status" value="1"/>
</dbReference>
<dbReference type="GO" id="GO:0000156">
    <property type="term" value="F:phosphorelay response regulator activity"/>
    <property type="evidence" value="ECO:0007669"/>
    <property type="project" value="InterPro"/>
</dbReference>
<gene>
    <name evidence="4" type="ORF">H3Z74_15660</name>
</gene>
<name>A0A7H0LEU3_9SPHN</name>
<dbReference type="RefSeq" id="WP_187760525.1">
    <property type="nucleotide sequence ID" value="NZ_CP061038.1"/>
</dbReference>
<keyword evidence="5" id="KW-1185">Reference proteome</keyword>
<feature type="domain" description="Response regulatory" evidence="2">
    <location>
        <begin position="5"/>
        <end position="120"/>
    </location>
</feature>
<dbReference type="InterPro" id="IPR007492">
    <property type="entry name" value="LytTR_DNA-bd_dom"/>
</dbReference>
<dbReference type="GO" id="GO:0003677">
    <property type="term" value="F:DNA binding"/>
    <property type="evidence" value="ECO:0007669"/>
    <property type="project" value="InterPro"/>
</dbReference>
<dbReference type="PANTHER" id="PTHR37299:SF1">
    <property type="entry name" value="STAGE 0 SPORULATION PROTEIN A HOMOLOG"/>
    <property type="match status" value="1"/>
</dbReference>
<accession>A0A7H0LEU3</accession>
<dbReference type="Gene3D" id="2.40.50.1020">
    <property type="entry name" value="LytTr DNA-binding domain"/>
    <property type="match status" value="1"/>
</dbReference>
<dbReference type="PROSITE" id="PS50930">
    <property type="entry name" value="HTH_LYTTR"/>
    <property type="match status" value="1"/>
</dbReference>
<evidence type="ECO:0000313" key="5">
    <source>
        <dbReference type="Proteomes" id="UP000516148"/>
    </source>
</evidence>
<dbReference type="InterPro" id="IPR011006">
    <property type="entry name" value="CheY-like_superfamily"/>
</dbReference>
<sequence>MRPIRLLLCDDELLAIQRLQDLLERIEGVEVVGTAASGTAALADIAALAPDAVLLDIEMPALDGFDVVEELARSGDAAPLIIFVTAYPHFAASAFETGATDFLTKPIRLGRLQTALDRIRRSIEDRSARSRLQDLAGQLDALRRERAGEVTERRHIWVQRRGETVRVDLDRVDWVAAEGEYVRLHLGDANYLHRESLTAILELLDTQRYTRIHRSCIVNRDRIASVRRLPTGSYQLTTDTGNRLPVGRSYRRVVREMIANGRMPEC</sequence>
<dbReference type="InterPro" id="IPR046947">
    <property type="entry name" value="LytR-like"/>
</dbReference>